<keyword evidence="2" id="KW-1185">Reference proteome</keyword>
<protein>
    <submittedName>
        <fullName evidence="1">Uncharacterized protein</fullName>
    </submittedName>
</protein>
<reference evidence="1" key="2">
    <citation type="submission" date="2025-09" db="UniProtKB">
        <authorList>
            <consortium name="Ensembl"/>
        </authorList>
    </citation>
    <scope>IDENTIFICATION</scope>
</reference>
<dbReference type="AlphaFoldDB" id="A0A2K5HC78"/>
<dbReference type="Ensembl" id="ENSCANT00000008033.1">
    <property type="protein sequence ID" value="ENSCANP00000001947.1"/>
    <property type="gene ID" value="ENSCANG00000007316.1"/>
</dbReference>
<dbReference type="Proteomes" id="UP000233080">
    <property type="component" value="Unassembled WGS sequence"/>
</dbReference>
<name>A0A2K5HC78_COLAP</name>
<sequence>MINLECASTVNGANCPIPIDNQAFLFCGCRKQNSDRERKGYTGHGILISSGKKVHRSFSPRT</sequence>
<accession>A0A2K5HC78</accession>
<evidence type="ECO:0000313" key="1">
    <source>
        <dbReference type="Ensembl" id="ENSCANP00000001947.1"/>
    </source>
</evidence>
<dbReference type="OMA" id="INLECAS"/>
<organism evidence="1 2">
    <name type="scientific">Colobus angolensis palliatus</name>
    <name type="common">Peters' Angolan colobus</name>
    <dbReference type="NCBI Taxonomy" id="336983"/>
    <lineage>
        <taxon>Eukaryota</taxon>
        <taxon>Metazoa</taxon>
        <taxon>Chordata</taxon>
        <taxon>Craniata</taxon>
        <taxon>Vertebrata</taxon>
        <taxon>Euteleostomi</taxon>
        <taxon>Mammalia</taxon>
        <taxon>Eutheria</taxon>
        <taxon>Euarchontoglires</taxon>
        <taxon>Primates</taxon>
        <taxon>Haplorrhini</taxon>
        <taxon>Catarrhini</taxon>
        <taxon>Cercopithecidae</taxon>
        <taxon>Colobinae</taxon>
        <taxon>Colobus</taxon>
    </lineage>
</organism>
<reference evidence="1" key="1">
    <citation type="submission" date="2025-08" db="UniProtKB">
        <authorList>
            <consortium name="Ensembl"/>
        </authorList>
    </citation>
    <scope>IDENTIFICATION</scope>
</reference>
<proteinExistence type="predicted"/>
<evidence type="ECO:0000313" key="2">
    <source>
        <dbReference type="Proteomes" id="UP000233080"/>
    </source>
</evidence>